<feature type="repeat" description="Solcar" evidence="10">
    <location>
        <begin position="189"/>
        <end position="293"/>
    </location>
</feature>
<dbReference type="RefSeq" id="XP_024744143.1">
    <property type="nucleotide sequence ID" value="XM_024873649.1"/>
</dbReference>
<keyword evidence="4 10" id="KW-0812">Transmembrane</keyword>
<keyword evidence="9 10" id="KW-0472">Membrane</keyword>
<keyword evidence="6" id="KW-0999">Mitochondrion inner membrane</keyword>
<keyword evidence="7 12" id="KW-1133">Transmembrane helix</keyword>
<comment type="subcellular location">
    <subcellularLocation>
        <location evidence="1">Mitochondrion membrane</location>
        <topology evidence="1">Multi-pass membrane protein</topology>
    </subcellularLocation>
</comment>
<feature type="repeat" description="Solcar" evidence="10">
    <location>
        <begin position="91"/>
        <end position="176"/>
    </location>
</feature>
<evidence type="ECO:0000256" key="9">
    <source>
        <dbReference type="ARBA" id="ARBA00023136"/>
    </source>
</evidence>
<dbReference type="EMBL" id="KZ613740">
    <property type="protein sequence ID" value="PMD67239.1"/>
    <property type="molecule type" value="Genomic_DNA"/>
</dbReference>
<evidence type="ECO:0000256" key="6">
    <source>
        <dbReference type="ARBA" id="ARBA00022792"/>
    </source>
</evidence>
<feature type="transmembrane region" description="Helical" evidence="12">
    <location>
        <begin position="93"/>
        <end position="110"/>
    </location>
</feature>
<keyword evidence="8" id="KW-0496">Mitochondrion</keyword>
<comment type="similarity">
    <text evidence="2 11">Belongs to the mitochondrial carrier (TC 2.A.29) family.</text>
</comment>
<evidence type="ECO:0000256" key="4">
    <source>
        <dbReference type="ARBA" id="ARBA00022692"/>
    </source>
</evidence>
<evidence type="ECO:0000256" key="1">
    <source>
        <dbReference type="ARBA" id="ARBA00004225"/>
    </source>
</evidence>
<dbReference type="SUPFAM" id="SSF103506">
    <property type="entry name" value="Mitochondrial carrier"/>
    <property type="match status" value="1"/>
</dbReference>
<evidence type="ECO:0000256" key="8">
    <source>
        <dbReference type="ARBA" id="ARBA00023128"/>
    </source>
</evidence>
<evidence type="ECO:0000256" key="10">
    <source>
        <dbReference type="PROSITE-ProRule" id="PRU00282"/>
    </source>
</evidence>
<reference evidence="13 14" key="1">
    <citation type="submission" date="2016-04" db="EMBL/GenBank/DDBJ databases">
        <title>A degradative enzymes factory behind the ericoid mycorrhizal symbiosis.</title>
        <authorList>
            <consortium name="DOE Joint Genome Institute"/>
            <person name="Martino E."/>
            <person name="Morin E."/>
            <person name="Grelet G."/>
            <person name="Kuo A."/>
            <person name="Kohler A."/>
            <person name="Daghino S."/>
            <person name="Barry K."/>
            <person name="Choi C."/>
            <person name="Cichocki N."/>
            <person name="Clum A."/>
            <person name="Copeland A."/>
            <person name="Hainaut M."/>
            <person name="Haridas S."/>
            <person name="Labutti K."/>
            <person name="Lindquist E."/>
            <person name="Lipzen A."/>
            <person name="Khouja H.-R."/>
            <person name="Murat C."/>
            <person name="Ohm R."/>
            <person name="Olson A."/>
            <person name="Spatafora J."/>
            <person name="Veneault-Fourrey C."/>
            <person name="Henrissat B."/>
            <person name="Grigoriev I."/>
            <person name="Martin F."/>
            <person name="Perotto S."/>
        </authorList>
    </citation>
    <scope>NUCLEOTIDE SEQUENCE [LARGE SCALE GENOMIC DNA]</scope>
    <source>
        <strain evidence="13 14">E</strain>
    </source>
</reference>
<gene>
    <name evidence="13" type="ORF">K444DRAFT_516072</name>
</gene>
<feature type="transmembrane region" description="Helical" evidence="12">
    <location>
        <begin position="147"/>
        <end position="168"/>
    </location>
</feature>
<evidence type="ECO:0000313" key="13">
    <source>
        <dbReference type="EMBL" id="PMD67239.1"/>
    </source>
</evidence>
<dbReference type="PANTHER" id="PTHR45624:SF10">
    <property type="entry name" value="SLC (SOLUTE CARRIER) HOMOLOG"/>
    <property type="match status" value="1"/>
</dbReference>
<sequence>MSADFWAGYISGAAGILIGNPLDLLKVRLQAGTPSLTSTPTSYTSQFSSAGSLIRGATAPILGYGALNALLFVTYNRTSTLLNSSTKGAPPNLWTTWLAGAIGGLATWVVSTPTELVKCRAQISSSPTAASSWGITKEILRSKGIRGLYFGGVVTALRDSIGYGFYFWSYELSTRLMMSRMRERGSDTKEAAKVLLCGGFAGVVTWASIFPLDVIKTRVQTQILADSASSPLLGAAVVAEGAERRRLGAVEVARNAYRSEGPGVFFRGLTVCSIRAFIVNAAQWAVYEWIMNELDPGRKIRG</sequence>
<dbReference type="Proteomes" id="UP000235371">
    <property type="component" value="Unassembled WGS sequence"/>
</dbReference>
<dbReference type="PROSITE" id="PS50920">
    <property type="entry name" value="SOLCAR"/>
    <property type="match status" value="3"/>
</dbReference>
<evidence type="ECO:0000256" key="3">
    <source>
        <dbReference type="ARBA" id="ARBA00022448"/>
    </source>
</evidence>
<name>A0A2J6TW35_9HELO</name>
<dbReference type="Gene3D" id="1.50.40.10">
    <property type="entry name" value="Mitochondrial carrier domain"/>
    <property type="match status" value="1"/>
</dbReference>
<feature type="transmembrane region" description="Helical" evidence="12">
    <location>
        <begin position="191"/>
        <end position="212"/>
    </location>
</feature>
<dbReference type="PANTHER" id="PTHR45624">
    <property type="entry name" value="MITOCHONDRIAL BASIC AMINO ACIDS TRANSPORTER-RELATED"/>
    <property type="match status" value="1"/>
</dbReference>
<evidence type="ECO:0000256" key="7">
    <source>
        <dbReference type="ARBA" id="ARBA00022989"/>
    </source>
</evidence>
<feature type="transmembrane region" description="Helical" evidence="12">
    <location>
        <begin position="53"/>
        <end position="73"/>
    </location>
</feature>
<dbReference type="InterPro" id="IPR023395">
    <property type="entry name" value="MCP_dom_sf"/>
</dbReference>
<dbReference type="InterPro" id="IPR050567">
    <property type="entry name" value="Mitochondrial_Carrier"/>
</dbReference>
<dbReference type="AlphaFoldDB" id="A0A2J6TW35"/>
<keyword evidence="3 11" id="KW-0813">Transport</keyword>
<evidence type="ECO:0000256" key="12">
    <source>
        <dbReference type="SAM" id="Phobius"/>
    </source>
</evidence>
<organism evidence="13 14">
    <name type="scientific">Hyaloscypha bicolor E</name>
    <dbReference type="NCBI Taxonomy" id="1095630"/>
    <lineage>
        <taxon>Eukaryota</taxon>
        <taxon>Fungi</taxon>
        <taxon>Dikarya</taxon>
        <taxon>Ascomycota</taxon>
        <taxon>Pezizomycotina</taxon>
        <taxon>Leotiomycetes</taxon>
        <taxon>Helotiales</taxon>
        <taxon>Hyaloscyphaceae</taxon>
        <taxon>Hyaloscypha</taxon>
        <taxon>Hyaloscypha bicolor</taxon>
    </lineage>
</organism>
<protein>
    <submittedName>
        <fullName evidence="13">Solute carrier family 25 member 45</fullName>
    </submittedName>
</protein>
<keyword evidence="14" id="KW-1185">Reference proteome</keyword>
<evidence type="ECO:0000256" key="2">
    <source>
        <dbReference type="ARBA" id="ARBA00006375"/>
    </source>
</evidence>
<keyword evidence="5" id="KW-0677">Repeat</keyword>
<evidence type="ECO:0000256" key="5">
    <source>
        <dbReference type="ARBA" id="ARBA00022737"/>
    </source>
</evidence>
<dbReference type="OrthoDB" id="193856at2759"/>
<feature type="transmembrane region" description="Helical" evidence="12">
    <location>
        <begin position="6"/>
        <end position="25"/>
    </location>
</feature>
<evidence type="ECO:0000256" key="11">
    <source>
        <dbReference type="RuleBase" id="RU000488"/>
    </source>
</evidence>
<feature type="repeat" description="Solcar" evidence="10">
    <location>
        <begin position="2"/>
        <end position="81"/>
    </location>
</feature>
<dbReference type="Pfam" id="PF00153">
    <property type="entry name" value="Mito_carr"/>
    <property type="match status" value="3"/>
</dbReference>
<dbReference type="GO" id="GO:0022857">
    <property type="term" value="F:transmembrane transporter activity"/>
    <property type="evidence" value="ECO:0007669"/>
    <property type="project" value="TreeGrafter"/>
</dbReference>
<accession>A0A2J6TW35</accession>
<evidence type="ECO:0000313" key="14">
    <source>
        <dbReference type="Proteomes" id="UP000235371"/>
    </source>
</evidence>
<dbReference type="InParanoid" id="A0A2J6TW35"/>
<proteinExistence type="inferred from homology"/>
<dbReference type="InterPro" id="IPR018108">
    <property type="entry name" value="MCP_transmembrane"/>
</dbReference>
<dbReference type="GeneID" id="36581729"/>
<dbReference type="GO" id="GO:0031966">
    <property type="term" value="C:mitochondrial membrane"/>
    <property type="evidence" value="ECO:0007669"/>
    <property type="project" value="UniProtKB-SubCell"/>
</dbReference>